<dbReference type="InterPro" id="IPR043502">
    <property type="entry name" value="DNA/RNA_pol_sf"/>
</dbReference>
<evidence type="ECO:0000313" key="3">
    <source>
        <dbReference type="Proteomes" id="UP000682733"/>
    </source>
</evidence>
<evidence type="ECO:0000259" key="1">
    <source>
        <dbReference type="PROSITE" id="PS50878"/>
    </source>
</evidence>
<dbReference type="EMBL" id="CAJOBA010053345">
    <property type="protein sequence ID" value="CAF4264059.1"/>
    <property type="molecule type" value="Genomic_DNA"/>
</dbReference>
<dbReference type="InterPro" id="IPR000477">
    <property type="entry name" value="RT_dom"/>
</dbReference>
<protein>
    <recommendedName>
        <fullName evidence="1">Reverse transcriptase domain-containing protein</fullName>
    </recommendedName>
</protein>
<feature type="domain" description="Reverse transcriptase" evidence="1">
    <location>
        <begin position="181"/>
        <end position="496"/>
    </location>
</feature>
<accession>A0A8S2T6N2</accession>
<evidence type="ECO:0000313" key="2">
    <source>
        <dbReference type="EMBL" id="CAF4264059.1"/>
    </source>
</evidence>
<dbReference type="Pfam" id="PF00078">
    <property type="entry name" value="RVT_1"/>
    <property type="match status" value="1"/>
</dbReference>
<comment type="caution">
    <text evidence="2">The sequence shown here is derived from an EMBL/GenBank/DDBJ whole genome shotgun (WGS) entry which is preliminary data.</text>
</comment>
<proteinExistence type="predicted"/>
<name>A0A8S2T6N2_9BILA</name>
<sequence>MISYDGNDLPTWCMHIESIVWRIRNKIKERLYQKWWELVSERVVEIIKHNNNNKDNIESNVADLTTRKLNDYERSVLEKGLNFIPTRPINSTKYIAKMIAGIEAGLYNKSTGVKEDIISEVKKVVNMYLDRYIKLGVKNLSKVQLDAIHCLKSDETIIVIPVDKGTKVVVMNIDDYIKKVEDKLNTKDYTVVQNDRFKTIKKKFEILLSELVGKKDMDKETMEYLLSNKNIPYVRGQVKVHKEGNPMRIIVLMRDTMCSNLAKYLTKITKSLADGVRCIKNTQEFIKQLYKIKIKKNCSLASIDVSDMFTSIDRNKMFKTLDKMLDLNEDWERETSLSKESLIRLFEFCIENVIFQFRDKIYYQLKGLPMGLSISPFLADISVNEFLAKYWNFQKYLYSGLARYVDDIFVVSDLSENQIKSLVYEFNKLDENLKFEYEDEKIKKIFRMVRKQNNEDRRMVENENGKNSTQSVIVIPHVIELTENLRHFLKKFGVRIYTKLNPIIGDMVNKGKIVALNNINKNKTGEEKCIKTGELAVYGLPCECGDLYTGETVSLHKRIKQHKMKVKKFDIENFELVQHISVNTGCAIQFDESVIFDNE</sequence>
<dbReference type="Proteomes" id="UP000682733">
    <property type="component" value="Unassembled WGS sequence"/>
</dbReference>
<dbReference type="PROSITE" id="PS50878">
    <property type="entry name" value="RT_POL"/>
    <property type="match status" value="1"/>
</dbReference>
<feature type="non-terminal residue" evidence="2">
    <location>
        <position position="1"/>
    </location>
</feature>
<dbReference type="AlphaFoldDB" id="A0A8S2T6N2"/>
<dbReference type="PANTHER" id="PTHR21301">
    <property type="entry name" value="REVERSE TRANSCRIPTASE"/>
    <property type="match status" value="1"/>
</dbReference>
<gene>
    <name evidence="2" type="ORF">TMI583_LOCUS36684</name>
</gene>
<dbReference type="Gene3D" id="3.30.70.270">
    <property type="match status" value="1"/>
</dbReference>
<dbReference type="Gene3D" id="3.10.10.10">
    <property type="entry name" value="HIV Type 1 Reverse Transcriptase, subunit A, domain 1"/>
    <property type="match status" value="1"/>
</dbReference>
<organism evidence="2 3">
    <name type="scientific">Didymodactylos carnosus</name>
    <dbReference type="NCBI Taxonomy" id="1234261"/>
    <lineage>
        <taxon>Eukaryota</taxon>
        <taxon>Metazoa</taxon>
        <taxon>Spiralia</taxon>
        <taxon>Gnathifera</taxon>
        <taxon>Rotifera</taxon>
        <taxon>Eurotatoria</taxon>
        <taxon>Bdelloidea</taxon>
        <taxon>Philodinida</taxon>
        <taxon>Philodinidae</taxon>
        <taxon>Didymodactylos</taxon>
    </lineage>
</organism>
<dbReference type="PANTHER" id="PTHR21301:SF10">
    <property type="entry name" value="REVERSE TRANSCRIPTASE DOMAIN-CONTAINING PROTEIN"/>
    <property type="match status" value="1"/>
</dbReference>
<dbReference type="InterPro" id="IPR043128">
    <property type="entry name" value="Rev_trsase/Diguanyl_cyclase"/>
</dbReference>
<dbReference type="SUPFAM" id="SSF56672">
    <property type="entry name" value="DNA/RNA polymerases"/>
    <property type="match status" value="1"/>
</dbReference>
<reference evidence="2" key="1">
    <citation type="submission" date="2021-02" db="EMBL/GenBank/DDBJ databases">
        <authorList>
            <person name="Nowell W R."/>
        </authorList>
    </citation>
    <scope>NUCLEOTIDE SEQUENCE</scope>
</reference>